<name>A0A5D2VU74_GOSMU</name>
<keyword evidence="3" id="KW-1185">Reference proteome</keyword>
<sequence length="31" mass="3586">MEGRRRGEVQPRWFLRLRSHCEATGSGIVSN</sequence>
<proteinExistence type="predicted"/>
<reference evidence="1 3" key="1">
    <citation type="submission" date="2019-07" db="EMBL/GenBank/DDBJ databases">
        <title>WGS assembly of Gossypium mustelinum.</title>
        <authorList>
            <person name="Chen Z.J."/>
            <person name="Sreedasyam A."/>
            <person name="Ando A."/>
            <person name="Song Q."/>
            <person name="De L."/>
            <person name="Hulse-Kemp A."/>
            <person name="Ding M."/>
            <person name="Ye W."/>
            <person name="Kirkbride R."/>
            <person name="Jenkins J."/>
            <person name="Plott C."/>
            <person name="Lovell J."/>
            <person name="Lin Y.-M."/>
            <person name="Vaughn R."/>
            <person name="Liu B."/>
            <person name="Li W."/>
            <person name="Simpson S."/>
            <person name="Scheffler B."/>
            <person name="Saski C."/>
            <person name="Grover C."/>
            <person name="Hu G."/>
            <person name="Conover J."/>
            <person name="Carlson J."/>
            <person name="Shu S."/>
            <person name="Boston L."/>
            <person name="Williams M."/>
            <person name="Peterson D."/>
            <person name="Mcgee K."/>
            <person name="Jones D."/>
            <person name="Wendel J."/>
            <person name="Stelly D."/>
            <person name="Grimwood J."/>
            <person name="Schmutz J."/>
        </authorList>
    </citation>
    <scope>NUCLEOTIDE SEQUENCE [LARGE SCALE GENOMIC DNA]</scope>
    <source>
        <strain evidence="1">1408120.09</strain>
    </source>
</reference>
<gene>
    <name evidence="2" type="ORF">E1A91_A08G093800v1</name>
    <name evidence="1" type="ORF">E1A91_D02G108500v1</name>
</gene>
<evidence type="ECO:0000313" key="1">
    <source>
        <dbReference type="EMBL" id="TYI93003.1"/>
    </source>
</evidence>
<dbReference type="AlphaFoldDB" id="A0A5D2VU74"/>
<dbReference type="EMBL" id="CM017643">
    <property type="protein sequence ID" value="TYJ21911.1"/>
    <property type="molecule type" value="Genomic_DNA"/>
</dbReference>
<accession>A0A5D2VU74</accession>
<evidence type="ECO:0000313" key="2">
    <source>
        <dbReference type="EMBL" id="TYJ21911.1"/>
    </source>
</evidence>
<protein>
    <submittedName>
        <fullName evidence="1">Uncharacterized protein</fullName>
    </submittedName>
</protein>
<dbReference type="EMBL" id="CM017650">
    <property type="protein sequence ID" value="TYI93003.1"/>
    <property type="molecule type" value="Genomic_DNA"/>
</dbReference>
<organism evidence="1 3">
    <name type="scientific">Gossypium mustelinum</name>
    <name type="common">Cotton</name>
    <name type="synonym">Gossypium caicoense</name>
    <dbReference type="NCBI Taxonomy" id="34275"/>
    <lineage>
        <taxon>Eukaryota</taxon>
        <taxon>Viridiplantae</taxon>
        <taxon>Streptophyta</taxon>
        <taxon>Embryophyta</taxon>
        <taxon>Tracheophyta</taxon>
        <taxon>Spermatophyta</taxon>
        <taxon>Magnoliopsida</taxon>
        <taxon>eudicotyledons</taxon>
        <taxon>Gunneridae</taxon>
        <taxon>Pentapetalae</taxon>
        <taxon>rosids</taxon>
        <taxon>malvids</taxon>
        <taxon>Malvales</taxon>
        <taxon>Malvaceae</taxon>
        <taxon>Malvoideae</taxon>
        <taxon>Gossypium</taxon>
    </lineage>
</organism>
<dbReference type="Proteomes" id="UP000323597">
    <property type="component" value="Chromosome A08"/>
</dbReference>
<evidence type="ECO:0000313" key="3">
    <source>
        <dbReference type="Proteomes" id="UP000323597"/>
    </source>
</evidence>
<dbReference type="Proteomes" id="UP000323597">
    <property type="component" value="Chromosome D02"/>
</dbReference>